<dbReference type="AlphaFoldDB" id="A0A6N8GRS0"/>
<reference evidence="3 4" key="1">
    <citation type="submission" date="2019-12" db="EMBL/GenBank/DDBJ databases">
        <authorList>
            <person name="Shi Y."/>
        </authorList>
    </citation>
    <scope>NUCLEOTIDE SEQUENCE [LARGE SCALE GENOMIC DNA]</scope>
    <source>
        <strain evidence="3 4">JCM 17929</strain>
    </source>
</reference>
<name>A0A6N8GRS0_9MICC</name>
<dbReference type="InterPro" id="IPR012348">
    <property type="entry name" value="RNR-like"/>
</dbReference>
<dbReference type="Gene3D" id="1.10.620.20">
    <property type="entry name" value="Ribonucleotide Reductase, subunit A"/>
    <property type="match status" value="1"/>
</dbReference>
<evidence type="ECO:0000259" key="2">
    <source>
        <dbReference type="Pfam" id="PF04945"/>
    </source>
</evidence>
<proteinExistence type="predicted"/>
<dbReference type="SUPFAM" id="SSF47240">
    <property type="entry name" value="Ferritin-like"/>
    <property type="match status" value="1"/>
</dbReference>
<feature type="domain" description="YHS" evidence="2">
    <location>
        <begin position="56"/>
        <end position="82"/>
    </location>
</feature>
<dbReference type="InterPro" id="IPR007029">
    <property type="entry name" value="YHS_dom"/>
</dbReference>
<dbReference type="InterPro" id="IPR009078">
    <property type="entry name" value="Ferritin-like_SF"/>
</dbReference>
<dbReference type="Proteomes" id="UP000436989">
    <property type="component" value="Unassembled WGS sequence"/>
</dbReference>
<protein>
    <submittedName>
        <fullName evidence="3">YHS domain-containing protein</fullName>
    </submittedName>
</protein>
<dbReference type="EMBL" id="WOGU01000022">
    <property type="protein sequence ID" value="MUN64872.1"/>
    <property type="molecule type" value="Genomic_DNA"/>
</dbReference>
<evidence type="ECO:0000313" key="3">
    <source>
        <dbReference type="EMBL" id="MUN64872.1"/>
    </source>
</evidence>
<feature type="region of interest" description="Disordered" evidence="1">
    <location>
        <begin position="1"/>
        <end position="34"/>
    </location>
</feature>
<gene>
    <name evidence="3" type="ORF">GMA12_17290</name>
</gene>
<comment type="caution">
    <text evidence="3">The sequence shown here is derived from an EMBL/GenBank/DDBJ whole genome shotgun (WGS) entry which is preliminary data.</text>
</comment>
<keyword evidence="4" id="KW-1185">Reference proteome</keyword>
<organism evidence="3 4">
    <name type="scientific">Kocuria sediminis</name>
    <dbReference type="NCBI Taxonomy" id="1038857"/>
    <lineage>
        <taxon>Bacteria</taxon>
        <taxon>Bacillati</taxon>
        <taxon>Actinomycetota</taxon>
        <taxon>Actinomycetes</taxon>
        <taxon>Micrococcales</taxon>
        <taxon>Micrococcaceae</taxon>
        <taxon>Kocuria</taxon>
    </lineage>
</organism>
<dbReference type="GO" id="GO:0016491">
    <property type="term" value="F:oxidoreductase activity"/>
    <property type="evidence" value="ECO:0007669"/>
    <property type="project" value="InterPro"/>
</dbReference>
<feature type="compositionally biased region" description="Basic and acidic residues" evidence="1">
    <location>
        <begin position="1"/>
        <end position="25"/>
    </location>
</feature>
<sequence length="83" mass="9079">MCHHDLNHHHDEHTHHHGLANDDRTGISSDEMAQCPVMPGNQVVKANAEAAGLVRDYQGQRYWLCCPGCGPAFDADPAKYATG</sequence>
<dbReference type="Pfam" id="PF04945">
    <property type="entry name" value="YHS"/>
    <property type="match status" value="1"/>
</dbReference>
<evidence type="ECO:0000313" key="4">
    <source>
        <dbReference type="Proteomes" id="UP000436989"/>
    </source>
</evidence>
<dbReference type="RefSeq" id="WP_156270744.1">
    <property type="nucleotide sequence ID" value="NZ_WOGU01000022.1"/>
</dbReference>
<evidence type="ECO:0000256" key="1">
    <source>
        <dbReference type="SAM" id="MobiDB-lite"/>
    </source>
</evidence>
<accession>A0A6N8GRS0</accession>